<evidence type="ECO:0000256" key="2">
    <source>
        <dbReference type="ARBA" id="ARBA00022614"/>
    </source>
</evidence>
<dbReference type="GO" id="GO:0005096">
    <property type="term" value="F:GTPase activator activity"/>
    <property type="evidence" value="ECO:0007669"/>
    <property type="project" value="UniProtKB-KW"/>
</dbReference>
<evidence type="ECO:0000313" key="5">
    <source>
        <dbReference type="Proteomes" id="UP000037460"/>
    </source>
</evidence>
<dbReference type="InterPro" id="IPR032675">
    <property type="entry name" value="LRR_dom_sf"/>
</dbReference>
<dbReference type="PANTHER" id="PTHR24113">
    <property type="entry name" value="RAN GTPASE-ACTIVATING PROTEIN 1"/>
    <property type="match status" value="1"/>
</dbReference>
<reference evidence="5" key="1">
    <citation type="journal article" date="2015" name="PLoS Genet.">
        <title>Genome Sequence and Transcriptome Analyses of Chrysochromulina tobin: Metabolic Tools for Enhanced Algal Fitness in the Prominent Order Prymnesiales (Haptophyceae).</title>
        <authorList>
            <person name="Hovde B.T."/>
            <person name="Deodato C.R."/>
            <person name="Hunsperger H.M."/>
            <person name="Ryken S.A."/>
            <person name="Yost W."/>
            <person name="Jha R.K."/>
            <person name="Patterson J."/>
            <person name="Monnat R.J. Jr."/>
            <person name="Barlow S.B."/>
            <person name="Starkenburg S.R."/>
            <person name="Cattolico R.A."/>
        </authorList>
    </citation>
    <scope>NUCLEOTIDE SEQUENCE</scope>
    <source>
        <strain evidence="5">CCMP291</strain>
    </source>
</reference>
<dbReference type="EMBL" id="JWZX01002158">
    <property type="protein sequence ID" value="KOO30806.1"/>
    <property type="molecule type" value="Genomic_DNA"/>
</dbReference>
<keyword evidence="5" id="KW-1185">Reference proteome</keyword>
<evidence type="ECO:0008006" key="6">
    <source>
        <dbReference type="Google" id="ProtNLM"/>
    </source>
</evidence>
<dbReference type="AlphaFoldDB" id="A0A0M0JVU6"/>
<dbReference type="Pfam" id="PF13516">
    <property type="entry name" value="LRR_6"/>
    <property type="match status" value="4"/>
</dbReference>
<name>A0A0M0JVU6_9EUKA</name>
<dbReference type="GO" id="GO:0006913">
    <property type="term" value="P:nucleocytoplasmic transport"/>
    <property type="evidence" value="ECO:0007669"/>
    <property type="project" value="TreeGrafter"/>
</dbReference>
<evidence type="ECO:0000256" key="3">
    <source>
        <dbReference type="ARBA" id="ARBA00022737"/>
    </source>
</evidence>
<dbReference type="SUPFAM" id="SSF52047">
    <property type="entry name" value="RNI-like"/>
    <property type="match status" value="1"/>
</dbReference>
<accession>A0A0M0JVU6</accession>
<dbReference type="Gene3D" id="3.80.10.10">
    <property type="entry name" value="Ribonuclease Inhibitor"/>
    <property type="match status" value="2"/>
</dbReference>
<dbReference type="PANTHER" id="PTHR24113:SF12">
    <property type="entry name" value="RAN GTPASE-ACTIVATING PROTEIN 1"/>
    <property type="match status" value="1"/>
</dbReference>
<comment type="caution">
    <text evidence="4">The sequence shown here is derived from an EMBL/GenBank/DDBJ whole genome shotgun (WGS) entry which is preliminary data.</text>
</comment>
<protein>
    <recommendedName>
        <fullName evidence="6">Protein nlrc3</fullName>
    </recommendedName>
</protein>
<dbReference type="GO" id="GO:0048471">
    <property type="term" value="C:perinuclear region of cytoplasm"/>
    <property type="evidence" value="ECO:0007669"/>
    <property type="project" value="TreeGrafter"/>
</dbReference>
<dbReference type="InterPro" id="IPR027038">
    <property type="entry name" value="RanGap"/>
</dbReference>
<dbReference type="GO" id="GO:0031267">
    <property type="term" value="F:small GTPase binding"/>
    <property type="evidence" value="ECO:0007669"/>
    <property type="project" value="TreeGrafter"/>
</dbReference>
<dbReference type="SMART" id="SM00368">
    <property type="entry name" value="LRR_RI"/>
    <property type="match status" value="5"/>
</dbReference>
<dbReference type="GO" id="GO:0005829">
    <property type="term" value="C:cytosol"/>
    <property type="evidence" value="ECO:0007669"/>
    <property type="project" value="TreeGrafter"/>
</dbReference>
<keyword evidence="3" id="KW-0677">Repeat</keyword>
<evidence type="ECO:0000256" key="1">
    <source>
        <dbReference type="ARBA" id="ARBA00022468"/>
    </source>
</evidence>
<proteinExistence type="predicted"/>
<keyword evidence="1" id="KW-0343">GTPase activation</keyword>
<evidence type="ECO:0000313" key="4">
    <source>
        <dbReference type="EMBL" id="KOO30806.1"/>
    </source>
</evidence>
<sequence>MLSDTGVASLLHTLSPEVGATLDALGLANNGLGAPSAAALANALGEGGKLSGLLELKLGGNNLGDGGGVALARALRSPGCKLHTLHLGFSEVGEAGGVAIAEAIGGLQSTDDAPAASSDEGAAWLPLRSLQLQSNELGTNAAAALAQALRSPRCGLTSLWLGGNTLGASGAAAVADALCCSRSMRQLRLENTGLDDRLDLDIKY</sequence>
<gene>
    <name evidence="4" type="ORF">Ctob_002400</name>
</gene>
<dbReference type="InterPro" id="IPR001611">
    <property type="entry name" value="Leu-rich_rpt"/>
</dbReference>
<dbReference type="Proteomes" id="UP000037460">
    <property type="component" value="Unassembled WGS sequence"/>
</dbReference>
<dbReference type="GO" id="GO:0005634">
    <property type="term" value="C:nucleus"/>
    <property type="evidence" value="ECO:0007669"/>
    <property type="project" value="TreeGrafter"/>
</dbReference>
<keyword evidence="2" id="KW-0433">Leucine-rich repeat</keyword>
<organism evidence="4 5">
    <name type="scientific">Chrysochromulina tobinii</name>
    <dbReference type="NCBI Taxonomy" id="1460289"/>
    <lineage>
        <taxon>Eukaryota</taxon>
        <taxon>Haptista</taxon>
        <taxon>Haptophyta</taxon>
        <taxon>Prymnesiophyceae</taxon>
        <taxon>Prymnesiales</taxon>
        <taxon>Chrysochromulinaceae</taxon>
        <taxon>Chrysochromulina</taxon>
    </lineage>
</organism>